<evidence type="ECO:0000313" key="1">
    <source>
        <dbReference type="EMBL" id="ASN59835.1"/>
    </source>
</evidence>
<dbReference type="Pfam" id="PF11863">
    <property type="entry name" value="DUF3383"/>
    <property type="match status" value="1"/>
</dbReference>
<accession>A0AAC9Y0E8</accession>
<evidence type="ECO:0000313" key="2">
    <source>
        <dbReference type="Proteomes" id="UP000199749"/>
    </source>
</evidence>
<reference evidence="1 2" key="1">
    <citation type="submission" date="2017-07" db="EMBL/GenBank/DDBJ databases">
        <title>Lactobacillus curvatus MRS6 whole genome.</title>
        <authorList>
            <person name="Jans C."/>
            <person name="Lagler S."/>
            <person name="Lacroix C."/>
            <person name="Meile L."/>
            <person name="Stevens M.J.A."/>
        </authorList>
    </citation>
    <scope>NUCLEOTIDE SEQUENCE [LARGE SCALE GENOMIC DNA]</scope>
    <source>
        <strain evidence="1 2">MRS6</strain>
    </source>
</reference>
<evidence type="ECO:0008006" key="3">
    <source>
        <dbReference type="Google" id="ProtNLM"/>
    </source>
</evidence>
<dbReference type="InterPro" id="IPR021808">
    <property type="entry name" value="DUF3383"/>
</dbReference>
<dbReference type="RefSeq" id="WP_089556545.1">
    <property type="nucleotide sequence ID" value="NZ_CP022474.1"/>
</dbReference>
<dbReference type="Proteomes" id="UP000199749">
    <property type="component" value="Chromosome"/>
</dbReference>
<dbReference type="AlphaFoldDB" id="A0AAC9Y0E8"/>
<organism evidence="1 2">
    <name type="scientific">Latilactobacillus curvatus</name>
    <name type="common">Lactobacillus curvatus</name>
    <dbReference type="NCBI Taxonomy" id="28038"/>
    <lineage>
        <taxon>Bacteria</taxon>
        <taxon>Bacillati</taxon>
        <taxon>Bacillota</taxon>
        <taxon>Bacilli</taxon>
        <taxon>Lactobacillales</taxon>
        <taxon>Lactobacillaceae</taxon>
        <taxon>Latilactobacillus</taxon>
    </lineage>
</organism>
<protein>
    <recommendedName>
        <fullName evidence="3">DUF3383 family protein</fullName>
    </recommendedName>
</protein>
<gene>
    <name evidence="1" type="ORF">CG419_03985</name>
</gene>
<name>A0AAC9Y0E8_LATCU</name>
<sequence length="354" mass="37816">MTNTTLSDVEVVLNVQQPTVPINMGTLAVFQPASANGMKTYSALEDLADDVTDSEVQSLARGYFAQTGHSKQLVIISYVDMATALKAYFNTDWEFATIAGAAPVVTPPEGGGTRTANANDAMTLSNYIEEQMSRFYVVGLPATEETVNNTEKIKQEYFGNKRTILFAAGVDELTAQYAVGALIGSLGNKQVGSITWKFKTLSGVDPADYNAAQVAKLHDNGIFTYVNKAGIAQTSEGFTVTGEFIDALHGDDWVRASMETALQKMLSTTDKLSYDAAGISQIEAVATAVMLQATANGIVLVNDETNAGKFAVSAQSRAQSTADNIAKRHYDGLSFTYTRSGAIHSITVHGTVEL</sequence>
<dbReference type="EMBL" id="CP022474">
    <property type="protein sequence ID" value="ASN59835.1"/>
    <property type="molecule type" value="Genomic_DNA"/>
</dbReference>
<proteinExistence type="predicted"/>